<organism evidence="1 2">
    <name type="scientific">Candidatus Kerfeldbacteria bacterium CG08_land_8_20_14_0_20_40_16</name>
    <dbReference type="NCBI Taxonomy" id="2014244"/>
    <lineage>
        <taxon>Bacteria</taxon>
        <taxon>Candidatus Kerfeldiibacteriota</taxon>
    </lineage>
</organism>
<evidence type="ECO:0000313" key="1">
    <source>
        <dbReference type="EMBL" id="PIS42321.1"/>
    </source>
</evidence>
<name>A0A2H0YV12_9BACT</name>
<dbReference type="EMBL" id="PEXU01000048">
    <property type="protein sequence ID" value="PIS42321.1"/>
    <property type="molecule type" value="Genomic_DNA"/>
</dbReference>
<dbReference type="AlphaFoldDB" id="A0A2H0YV12"/>
<sequence length="142" mass="16032">MIFSVKIEEVIVSLAKVKKTADQHEQHQKSMVEAQRMSGLPSGAPPEAMARMLVKKGLVAEAVDLIFGTSPEKAQANMKTPDLEFYLALRQGDLRPLLNEVIEAHRWRSKRISDGEHQIRVYPGEILVLPREVVNRFSELIC</sequence>
<comment type="caution">
    <text evidence="1">The sequence shown here is derived from an EMBL/GenBank/DDBJ whole genome shotgun (WGS) entry which is preliminary data.</text>
</comment>
<protein>
    <submittedName>
        <fullName evidence="1">Uncharacterized protein</fullName>
    </submittedName>
</protein>
<proteinExistence type="predicted"/>
<reference evidence="1 2" key="1">
    <citation type="submission" date="2017-09" db="EMBL/GenBank/DDBJ databases">
        <title>Depth-based differentiation of microbial function through sediment-hosted aquifers and enrichment of novel symbionts in the deep terrestrial subsurface.</title>
        <authorList>
            <person name="Probst A.J."/>
            <person name="Ladd B."/>
            <person name="Jarett J.K."/>
            <person name="Geller-Mcgrath D.E."/>
            <person name="Sieber C.M."/>
            <person name="Emerson J.B."/>
            <person name="Anantharaman K."/>
            <person name="Thomas B.C."/>
            <person name="Malmstrom R."/>
            <person name="Stieglmeier M."/>
            <person name="Klingl A."/>
            <person name="Woyke T."/>
            <person name="Ryan C.M."/>
            <person name="Banfield J.F."/>
        </authorList>
    </citation>
    <scope>NUCLEOTIDE SEQUENCE [LARGE SCALE GENOMIC DNA]</scope>
    <source>
        <strain evidence="1">CG08_land_8_20_14_0_20_40_16</strain>
    </source>
</reference>
<evidence type="ECO:0000313" key="2">
    <source>
        <dbReference type="Proteomes" id="UP000231542"/>
    </source>
</evidence>
<accession>A0A2H0YV12</accession>
<dbReference type="Proteomes" id="UP000231542">
    <property type="component" value="Unassembled WGS sequence"/>
</dbReference>
<gene>
    <name evidence="1" type="ORF">COT24_04165</name>
</gene>